<sequence length="310" mass="32101">MSPSSPAAPPVPATVLDAAPVVLPAPGRGTDLQVRVSAPATGDRLPVIVFSHGFGQSMNGYAPLADHWAAQGFVVLRPTHLDSRTLGLPAEDPRTPHIWRHRVTDLTRVLDGLDALEAALPGLGGRVDHGRIAVAGHSWGAQTASTLLGARVLDADGVPGEDLSDPRVTAGVLLALTGLGDSLSPFAAQHLPFMRPSFAAMSAPALLVAGDRDDSPLSTRGPDWFTDGYTHSPGSKSLLTLYGAEHSLGGVSGYEAAETTDEDPARVGVVQRLTTAYLRAVLGGDAAGRRSAATAPAEDPHPLGEVRSKE</sequence>
<organism evidence="5 6">
    <name type="scientific">Streptomyces harbinensis</name>
    <dbReference type="NCBI Taxonomy" id="1176198"/>
    <lineage>
        <taxon>Bacteria</taxon>
        <taxon>Bacillati</taxon>
        <taxon>Actinomycetota</taxon>
        <taxon>Actinomycetes</taxon>
        <taxon>Kitasatosporales</taxon>
        <taxon>Streptomycetaceae</taxon>
        <taxon>Streptomyces</taxon>
    </lineage>
</organism>
<evidence type="ECO:0000256" key="4">
    <source>
        <dbReference type="SAM" id="MobiDB-lite"/>
    </source>
</evidence>
<gene>
    <name evidence="5" type="ORF">SAMN05444716_11369</name>
</gene>
<evidence type="ECO:0000313" key="6">
    <source>
        <dbReference type="Proteomes" id="UP000198873"/>
    </source>
</evidence>
<dbReference type="InterPro" id="IPR029058">
    <property type="entry name" value="AB_hydrolase_fold"/>
</dbReference>
<dbReference type="Gene3D" id="3.40.50.1820">
    <property type="entry name" value="alpha/beta hydrolase"/>
    <property type="match status" value="1"/>
</dbReference>
<keyword evidence="6" id="KW-1185">Reference proteome</keyword>
<evidence type="ECO:0000313" key="5">
    <source>
        <dbReference type="EMBL" id="SFT21701.1"/>
    </source>
</evidence>
<dbReference type="AlphaFoldDB" id="A0A1I6W7J9"/>
<dbReference type="Proteomes" id="UP000198873">
    <property type="component" value="Unassembled WGS sequence"/>
</dbReference>
<dbReference type="PANTHER" id="PTHR10272">
    <property type="entry name" value="PLATELET-ACTIVATING FACTOR ACETYLHYDROLASE"/>
    <property type="match status" value="1"/>
</dbReference>
<dbReference type="STRING" id="1176198.SAMN05444716_11369"/>
<keyword evidence="3" id="KW-0443">Lipid metabolism</keyword>
<dbReference type="SUPFAM" id="SSF53474">
    <property type="entry name" value="alpha/beta-Hydrolases"/>
    <property type="match status" value="1"/>
</dbReference>
<name>A0A1I6W7J9_9ACTN</name>
<keyword evidence="2" id="KW-0442">Lipid degradation</keyword>
<keyword evidence="1" id="KW-0378">Hydrolase</keyword>
<evidence type="ECO:0000256" key="1">
    <source>
        <dbReference type="ARBA" id="ARBA00022801"/>
    </source>
</evidence>
<dbReference type="GO" id="GO:0016042">
    <property type="term" value="P:lipid catabolic process"/>
    <property type="evidence" value="ECO:0007669"/>
    <property type="project" value="UniProtKB-KW"/>
</dbReference>
<dbReference type="PANTHER" id="PTHR10272:SF0">
    <property type="entry name" value="PLATELET-ACTIVATING FACTOR ACETYLHYDROLASE"/>
    <property type="match status" value="1"/>
</dbReference>
<feature type="compositionally biased region" description="Basic and acidic residues" evidence="4">
    <location>
        <begin position="298"/>
        <end position="310"/>
    </location>
</feature>
<evidence type="ECO:0000256" key="3">
    <source>
        <dbReference type="ARBA" id="ARBA00023098"/>
    </source>
</evidence>
<proteinExistence type="predicted"/>
<dbReference type="EMBL" id="FPAB01000013">
    <property type="protein sequence ID" value="SFT21701.1"/>
    <property type="molecule type" value="Genomic_DNA"/>
</dbReference>
<reference evidence="6" key="1">
    <citation type="submission" date="2016-10" db="EMBL/GenBank/DDBJ databases">
        <authorList>
            <person name="Varghese N."/>
            <person name="Submissions S."/>
        </authorList>
    </citation>
    <scope>NUCLEOTIDE SEQUENCE [LARGE SCALE GENOMIC DNA]</scope>
    <source>
        <strain evidence="6">CGMCC 4.7047</strain>
    </source>
</reference>
<protein>
    <submittedName>
        <fullName evidence="5">Chlorophyllase enzyme</fullName>
    </submittedName>
</protein>
<dbReference type="RefSeq" id="WP_093844434.1">
    <property type="nucleotide sequence ID" value="NZ_CP054938.1"/>
</dbReference>
<evidence type="ECO:0000256" key="2">
    <source>
        <dbReference type="ARBA" id="ARBA00022963"/>
    </source>
</evidence>
<feature type="region of interest" description="Disordered" evidence="4">
    <location>
        <begin position="288"/>
        <end position="310"/>
    </location>
</feature>
<dbReference type="GO" id="GO:0003847">
    <property type="term" value="F:1-alkyl-2-acetylglycerophosphocholine esterase activity"/>
    <property type="evidence" value="ECO:0007669"/>
    <property type="project" value="TreeGrafter"/>
</dbReference>
<dbReference type="Pfam" id="PF03403">
    <property type="entry name" value="PAF-AH_p_II"/>
    <property type="match status" value="1"/>
</dbReference>
<accession>A0A1I6W7J9</accession>